<organism evidence="1 2">
    <name type="scientific">Pediococcus parvulus</name>
    <dbReference type="NCBI Taxonomy" id="54062"/>
    <lineage>
        <taxon>Bacteria</taxon>
        <taxon>Bacillati</taxon>
        <taxon>Bacillota</taxon>
        <taxon>Bacilli</taxon>
        <taxon>Lactobacillales</taxon>
        <taxon>Lactobacillaceae</taxon>
        <taxon>Pediococcus</taxon>
    </lineage>
</organism>
<dbReference type="Proteomes" id="UP001275867">
    <property type="component" value="Unassembled WGS sequence"/>
</dbReference>
<dbReference type="AlphaFoldDB" id="A0AAP5WBN3"/>
<dbReference type="EMBL" id="WERX01000015">
    <property type="protein sequence ID" value="MDV7694388.1"/>
    <property type="molecule type" value="Genomic_DNA"/>
</dbReference>
<dbReference type="Pfam" id="PF13743">
    <property type="entry name" value="Thioredoxin_5"/>
    <property type="match status" value="1"/>
</dbReference>
<evidence type="ECO:0000313" key="1">
    <source>
        <dbReference type="EMBL" id="MDV7694388.1"/>
    </source>
</evidence>
<reference evidence="1" key="1">
    <citation type="submission" date="2019-10" db="EMBL/GenBank/DDBJ databases">
        <title>Malate fermentation in French cider.</title>
        <authorList>
            <person name="Cousin F.J."/>
            <person name="Medina Fernandez S."/>
            <person name="Misery B."/>
            <person name="Laplace J.-M."/>
            <person name="Cretenet M."/>
        </authorList>
    </citation>
    <scope>NUCLEOTIDE SEQUENCE</scope>
    <source>
        <strain evidence="1">UCMA15901</strain>
    </source>
</reference>
<dbReference type="GO" id="GO:0016853">
    <property type="term" value="F:isomerase activity"/>
    <property type="evidence" value="ECO:0007669"/>
    <property type="project" value="UniProtKB-KW"/>
</dbReference>
<name>A0AAP5WBN3_9LACO</name>
<keyword evidence="1" id="KW-0413">Isomerase</keyword>
<proteinExistence type="predicted"/>
<gene>
    <name evidence="1" type="ORF">GA842_05685</name>
</gene>
<protein>
    <submittedName>
        <fullName evidence="1">Dithiol-disulfide isomerase</fullName>
    </submittedName>
</protein>
<accession>A0AAP5WBN3</accession>
<evidence type="ECO:0000313" key="2">
    <source>
        <dbReference type="Proteomes" id="UP001275867"/>
    </source>
</evidence>
<sequence length="209" mass="23919">MEENSMLDVYLFVTPWGEQCMQSEKVMMDFVHNVDQKVSFQIIPMLNMQIVQNYLHSEANTSYQSYNELSEDMYHVILDYKAALFQCKRHGRNFLKLIQKEITTKNICYSKNLGTKIGQIANLDMEMFEADRRSQLAQDSFKADQQTASEMNVLVSPSAVIFNDDGDDCGILVEDFNDSILQQICQDTECPLADSISFSHASIAFPHVL</sequence>
<comment type="caution">
    <text evidence="1">The sequence shown here is derived from an EMBL/GenBank/DDBJ whole genome shotgun (WGS) entry which is preliminary data.</text>
</comment>